<name>A0A1B0CF36_LUTLO</name>
<protein>
    <submittedName>
        <fullName evidence="1">Uncharacterized protein</fullName>
    </submittedName>
</protein>
<organism evidence="1 2">
    <name type="scientific">Lutzomyia longipalpis</name>
    <name type="common">Sand fly</name>
    <dbReference type="NCBI Taxonomy" id="7200"/>
    <lineage>
        <taxon>Eukaryota</taxon>
        <taxon>Metazoa</taxon>
        <taxon>Ecdysozoa</taxon>
        <taxon>Arthropoda</taxon>
        <taxon>Hexapoda</taxon>
        <taxon>Insecta</taxon>
        <taxon>Pterygota</taxon>
        <taxon>Neoptera</taxon>
        <taxon>Endopterygota</taxon>
        <taxon>Diptera</taxon>
        <taxon>Nematocera</taxon>
        <taxon>Psychodoidea</taxon>
        <taxon>Psychodidae</taxon>
        <taxon>Lutzomyia</taxon>
        <taxon>Lutzomyia</taxon>
    </lineage>
</organism>
<dbReference type="EnsemblMetazoa" id="LLOJ002956-RA">
    <property type="protein sequence ID" value="LLOJ002956-PA"/>
    <property type="gene ID" value="LLOJ002956"/>
</dbReference>
<evidence type="ECO:0000313" key="1">
    <source>
        <dbReference type="EnsemblMetazoa" id="LLOJ002956-PA"/>
    </source>
</evidence>
<reference evidence="1" key="1">
    <citation type="submission" date="2020-05" db="UniProtKB">
        <authorList>
            <consortium name="EnsemblMetazoa"/>
        </authorList>
    </citation>
    <scope>IDENTIFICATION</scope>
    <source>
        <strain evidence="1">Jacobina</strain>
    </source>
</reference>
<accession>A0A1B0CF36</accession>
<evidence type="ECO:0000313" key="2">
    <source>
        <dbReference type="Proteomes" id="UP000092461"/>
    </source>
</evidence>
<dbReference type="EMBL" id="AJWK01009644">
    <property type="status" value="NOT_ANNOTATED_CDS"/>
    <property type="molecule type" value="Genomic_DNA"/>
</dbReference>
<dbReference type="AlphaFoldDB" id="A0A1B0CF36"/>
<dbReference type="VEuPathDB" id="VectorBase:LLOJ002956"/>
<dbReference type="Proteomes" id="UP000092461">
    <property type="component" value="Unassembled WGS sequence"/>
</dbReference>
<keyword evidence="2" id="KW-1185">Reference proteome</keyword>
<proteinExistence type="predicted"/>
<sequence>MGEAAVVTRLIITTYLRVALPLEGDNLVVAIPHKLLRFHLWCHGLVLAILGALIHVRVPRNDAILQLGIVN</sequence>